<evidence type="ECO:0000313" key="1">
    <source>
        <dbReference type="EMBL" id="NMQ20717.1"/>
    </source>
</evidence>
<organism evidence="1 2">
    <name type="scientific">Candidatus Competibacter phosphatis</name>
    <dbReference type="NCBI Taxonomy" id="221280"/>
    <lineage>
        <taxon>Bacteria</taxon>
        <taxon>Pseudomonadati</taxon>
        <taxon>Pseudomonadota</taxon>
        <taxon>Gammaproteobacteria</taxon>
        <taxon>Candidatus Competibacteraceae</taxon>
        <taxon>Candidatus Competibacter</taxon>
    </lineage>
</organism>
<gene>
    <name evidence="1" type="ORF">E4P82_16870</name>
</gene>
<proteinExistence type="predicted"/>
<dbReference type="EMBL" id="SPMZ01000059">
    <property type="protein sequence ID" value="NMQ20717.1"/>
    <property type="molecule type" value="Genomic_DNA"/>
</dbReference>
<protein>
    <submittedName>
        <fullName evidence="1">Uncharacterized protein</fullName>
    </submittedName>
</protein>
<sequence length="249" mass="28704">MSSIFELLANWITVNYGLESLVEKLRTIQQQGAVIGKLQPTENPNVFLQEIPRTANPSSKIEIGQIKWIHGVLEGAWGKTRCSAILQYTLPLAKNGNYLPLLMNIQLDADIKLKPKKEFKDIKEFAPLYRMLNEDDRYLGNKAAFCAAMATRTISEYNKFGTVEGVLYHELLHVMLAKSFAEQLQKRTFQQLSGSGYETREKALAAFLDIVDEVWKEWRGLLLHDADFKDERFVWEKECAYYIKQYEKA</sequence>
<dbReference type="RefSeq" id="WP_169249986.1">
    <property type="nucleotide sequence ID" value="NZ_SPMZ01000059.1"/>
</dbReference>
<keyword evidence="2" id="KW-1185">Reference proteome</keyword>
<reference evidence="1 2" key="1">
    <citation type="submission" date="2019-03" db="EMBL/GenBank/DDBJ databases">
        <title>Metabolic reconstructions from genomes of highly enriched 'Candidatus Accumulibacter' and 'Candidatus Competibacter' bioreactor populations.</title>
        <authorList>
            <person name="Annavajhala M.K."/>
            <person name="Welles L."/>
            <person name="Abbas B."/>
            <person name="Sorokin D."/>
            <person name="Park H."/>
            <person name="Van Loosdrecht M."/>
            <person name="Chandran K."/>
        </authorList>
    </citation>
    <scope>NUCLEOTIDE SEQUENCE [LARGE SCALE GENOMIC DNA]</scope>
    <source>
        <strain evidence="1 2">SBR_G</strain>
    </source>
</reference>
<evidence type="ECO:0000313" key="2">
    <source>
        <dbReference type="Proteomes" id="UP000760480"/>
    </source>
</evidence>
<accession>A0ABX1TPX8</accession>
<comment type="caution">
    <text evidence="1">The sequence shown here is derived from an EMBL/GenBank/DDBJ whole genome shotgun (WGS) entry which is preliminary data.</text>
</comment>
<dbReference type="Proteomes" id="UP000760480">
    <property type="component" value="Unassembled WGS sequence"/>
</dbReference>
<name>A0ABX1TPX8_9GAMM</name>